<accession>A0A5K1U1N1</accession>
<dbReference type="AlphaFoldDB" id="A0A5K1U1N1"/>
<gene>
    <name evidence="1" type="ORF">CL6EHI_013970</name>
</gene>
<dbReference type="EMBL" id="BDEQ01000001">
    <property type="protein sequence ID" value="GAT93528.1"/>
    <property type="molecule type" value="Genomic_DNA"/>
</dbReference>
<name>A0A5K1U1N1_ENTHI</name>
<dbReference type="VEuPathDB" id="AmoebaDB:EHI_013970"/>
<evidence type="ECO:0000313" key="2">
    <source>
        <dbReference type="Proteomes" id="UP000078387"/>
    </source>
</evidence>
<reference evidence="1 2" key="1">
    <citation type="submission" date="2016-05" db="EMBL/GenBank/DDBJ databases">
        <title>First whole genome sequencing of Entamoeba histolytica HM1:IMSS-clone-6.</title>
        <authorList>
            <person name="Mukherjee Avik.K."/>
            <person name="Izumyama S."/>
            <person name="Nakada-Tsukui K."/>
            <person name="Nozaki T."/>
        </authorList>
    </citation>
    <scope>NUCLEOTIDE SEQUENCE [LARGE SCALE GENOMIC DNA]</scope>
    <source>
        <strain evidence="1 2">HM1:IMSS clone 6</strain>
    </source>
</reference>
<organism evidence="1 2">
    <name type="scientific">Entamoeba histolytica</name>
    <dbReference type="NCBI Taxonomy" id="5759"/>
    <lineage>
        <taxon>Eukaryota</taxon>
        <taxon>Amoebozoa</taxon>
        <taxon>Evosea</taxon>
        <taxon>Archamoebae</taxon>
        <taxon>Mastigamoebida</taxon>
        <taxon>Entamoebidae</taxon>
        <taxon>Entamoeba</taxon>
    </lineage>
</organism>
<evidence type="ECO:0000313" key="1">
    <source>
        <dbReference type="EMBL" id="GAT93528.1"/>
    </source>
</evidence>
<dbReference type="VEuPathDB" id="AmoebaDB:EHI5A_197830"/>
<sequence>MLSSLGNSIQIQYGNPTYACGEVFCDSTMFIQQNGVVVSQNILSTGILTTPCLIQDGYYQNIPNIKQYNNLKSKERELTKRAYTVGFLAWCLSMYGCEVKAEKSRKRSTKIIPFNIERVTYQGEVIFNLEMFKARIGANIKNQTLINAMNLELISLLEQFGCKINYNTRKHCTYPLITITSYSVQGITYYDWEINGKMYYEAIKQQI</sequence>
<dbReference type="OMA" id="ITHYDWE"/>
<protein>
    <submittedName>
        <fullName evidence="1">Uncharacterized protein</fullName>
    </submittedName>
</protein>
<dbReference type="VEuPathDB" id="AmoebaDB:KM1_322850"/>
<proteinExistence type="predicted"/>
<comment type="caution">
    <text evidence="1">The sequence shown here is derived from an EMBL/GenBank/DDBJ whole genome shotgun (WGS) entry which is preliminary data.</text>
</comment>
<dbReference type="Proteomes" id="UP000078387">
    <property type="component" value="Unassembled WGS sequence"/>
</dbReference>